<protein>
    <submittedName>
        <fullName evidence="1">Uncharacterized protein</fullName>
    </submittedName>
</protein>
<accession>A0A512NT03</accession>
<name>A0A512NT03_9HYPH</name>
<dbReference type="OrthoDB" id="9801622at2"/>
<sequence length="103" mass="11561">MNGGIGTRDREMLAAVERKLREYRQPILISESHLVIYGRGPQRTRIASPFSAEQLGRFRSLNTALRAGPFAAAAILGYRDFYWRRAQGWRDLPADHTSNGTAG</sequence>
<organism evidence="1 2">
    <name type="scientific">Reyranella soli</name>
    <dbReference type="NCBI Taxonomy" id="1230389"/>
    <lineage>
        <taxon>Bacteria</taxon>
        <taxon>Pseudomonadati</taxon>
        <taxon>Pseudomonadota</taxon>
        <taxon>Alphaproteobacteria</taxon>
        <taxon>Hyphomicrobiales</taxon>
        <taxon>Reyranellaceae</taxon>
        <taxon>Reyranella</taxon>
    </lineage>
</organism>
<evidence type="ECO:0000313" key="2">
    <source>
        <dbReference type="Proteomes" id="UP000321058"/>
    </source>
</evidence>
<dbReference type="Proteomes" id="UP000321058">
    <property type="component" value="Unassembled WGS sequence"/>
</dbReference>
<evidence type="ECO:0000313" key="1">
    <source>
        <dbReference type="EMBL" id="GEP62093.1"/>
    </source>
</evidence>
<dbReference type="RefSeq" id="WP_147157358.1">
    <property type="nucleotide sequence ID" value="NZ_BKAJ01000306.1"/>
</dbReference>
<gene>
    <name evidence="1" type="ORF">RSO01_92590</name>
</gene>
<proteinExistence type="predicted"/>
<dbReference type="AlphaFoldDB" id="A0A512NT03"/>
<keyword evidence="2" id="KW-1185">Reference proteome</keyword>
<dbReference type="EMBL" id="BKAJ01000306">
    <property type="protein sequence ID" value="GEP62093.1"/>
    <property type="molecule type" value="Genomic_DNA"/>
</dbReference>
<reference evidence="1 2" key="1">
    <citation type="submission" date="2019-07" db="EMBL/GenBank/DDBJ databases">
        <title>Whole genome shotgun sequence of Reyranella soli NBRC 108950.</title>
        <authorList>
            <person name="Hosoyama A."/>
            <person name="Uohara A."/>
            <person name="Ohji S."/>
            <person name="Ichikawa N."/>
        </authorList>
    </citation>
    <scope>NUCLEOTIDE SEQUENCE [LARGE SCALE GENOMIC DNA]</scope>
    <source>
        <strain evidence="1 2">NBRC 108950</strain>
    </source>
</reference>
<comment type="caution">
    <text evidence="1">The sequence shown here is derived from an EMBL/GenBank/DDBJ whole genome shotgun (WGS) entry which is preliminary data.</text>
</comment>